<dbReference type="OrthoDB" id="5443147at2"/>
<dbReference type="AlphaFoldDB" id="A0A1H5VB11"/>
<evidence type="ECO:0000313" key="1">
    <source>
        <dbReference type="EMBL" id="SEF84499.1"/>
    </source>
</evidence>
<dbReference type="GO" id="GO:0016301">
    <property type="term" value="F:kinase activity"/>
    <property type="evidence" value="ECO:0007669"/>
    <property type="project" value="UniProtKB-KW"/>
</dbReference>
<dbReference type="EMBL" id="FNVQ01000001">
    <property type="protein sequence ID" value="SEF84499.1"/>
    <property type="molecule type" value="Genomic_DNA"/>
</dbReference>
<dbReference type="InterPro" id="IPR027597">
    <property type="entry name" value="HprK-rel_B"/>
</dbReference>
<dbReference type="Proteomes" id="UP000236745">
    <property type="component" value="Unassembled WGS sequence"/>
</dbReference>
<protein>
    <submittedName>
        <fullName evidence="1">HprK-related kinase B</fullName>
    </submittedName>
</protein>
<dbReference type="RefSeq" id="WP_104001647.1">
    <property type="nucleotide sequence ID" value="NZ_FNVQ01000001.1"/>
</dbReference>
<dbReference type="SUPFAM" id="SSF53795">
    <property type="entry name" value="PEP carboxykinase-like"/>
    <property type="match status" value="1"/>
</dbReference>
<keyword evidence="2" id="KW-1185">Reference proteome</keyword>
<gene>
    <name evidence="1" type="ORF">SAMN05444390_101679</name>
</gene>
<dbReference type="NCBIfam" id="TIGR04355">
    <property type="entry name" value="HprK_rel_B"/>
    <property type="match status" value="1"/>
</dbReference>
<accession>A0A1H5VB11</accession>
<keyword evidence="1" id="KW-0418">Kinase</keyword>
<keyword evidence="1" id="KW-0808">Transferase</keyword>
<dbReference type="Gene3D" id="3.40.50.300">
    <property type="entry name" value="P-loop containing nucleotide triphosphate hydrolases"/>
    <property type="match status" value="1"/>
</dbReference>
<reference evidence="1 2" key="1">
    <citation type="submission" date="2016-10" db="EMBL/GenBank/DDBJ databases">
        <authorList>
            <person name="de Groot N.N."/>
        </authorList>
    </citation>
    <scope>NUCLEOTIDE SEQUENCE [LARGE SCALE GENOMIC DNA]</scope>
    <source>
        <strain evidence="1 2">DSM 22012</strain>
    </source>
</reference>
<organism evidence="1 2">
    <name type="scientific">Marinobacterium lutimaris</name>
    <dbReference type="NCBI Taxonomy" id="568106"/>
    <lineage>
        <taxon>Bacteria</taxon>
        <taxon>Pseudomonadati</taxon>
        <taxon>Pseudomonadota</taxon>
        <taxon>Gammaproteobacteria</taxon>
        <taxon>Oceanospirillales</taxon>
        <taxon>Oceanospirillaceae</taxon>
        <taxon>Marinobacterium</taxon>
    </lineage>
</organism>
<dbReference type="InterPro" id="IPR027417">
    <property type="entry name" value="P-loop_NTPase"/>
</dbReference>
<sequence>MNIMPQEIADQLIEGREFLDTSLLLALDGQQIQVRSNSEELLARLREYFAHIVVESGEPDITVLAVERNAPQLDFPYEDWPREPGKTGRKDACQDLPGARVIHKVRTGMTFLQSESLRIAAGPCVENDNQVINFINNQYMTWLQRNGWRNCHAAALSINGGGLAMAGFSGGGKSTLMLHMLEHPETAFISNDRLFIRRNEDGVECVGIPKLPRINPGTILNNPRLAPMLSAEEQQQLQAMPRAELWDLEQKYDADIDRLYGKGRIETQSCSLRAFMVLNWERDSDEPLSVERVDLSQRKDLLAAIMKSPGPFYQDADGAFHQGRAPFDEQAYLAVLESVPVYEARGGVDFDALAERYLNL</sequence>
<proteinExistence type="predicted"/>
<name>A0A1H5VB11_9GAMM</name>
<evidence type="ECO:0000313" key="2">
    <source>
        <dbReference type="Proteomes" id="UP000236745"/>
    </source>
</evidence>